<feature type="domain" description="Putative Flp pilus-assembly TadG-like N-terminal" evidence="2">
    <location>
        <begin position="8"/>
        <end position="54"/>
    </location>
</feature>
<evidence type="ECO:0000313" key="4">
    <source>
        <dbReference type="Proteomes" id="UP000244180"/>
    </source>
</evidence>
<evidence type="ECO:0000256" key="1">
    <source>
        <dbReference type="SAM" id="Phobius"/>
    </source>
</evidence>
<keyword evidence="1" id="KW-1133">Transmembrane helix</keyword>
<dbReference type="Proteomes" id="UP000244180">
    <property type="component" value="Unassembled WGS sequence"/>
</dbReference>
<sequence length="185" mass="19680">MIRKDDRGSATLWFVYFLPVLLVVLVLAFDLARAYAARVALKQSAALAARAAAMELDADALAGSVVTDANGNVTVTPPKLALTGNADSTFRDVLTRNTGGYGSLIRNVSADVWTVNEDPAMAKKYGTAQAPTVQTWNGYRVEMKKTGVIGLVRATVDLSPLARMILGKQALDISVITAAAPEMRP</sequence>
<dbReference type="AlphaFoldDB" id="A0A2T5G5X6"/>
<evidence type="ECO:0000313" key="3">
    <source>
        <dbReference type="EMBL" id="PTQ51592.1"/>
    </source>
</evidence>
<evidence type="ECO:0000259" key="2">
    <source>
        <dbReference type="Pfam" id="PF13400"/>
    </source>
</evidence>
<accession>A0A2T5G5X6</accession>
<keyword evidence="1" id="KW-0812">Transmembrane</keyword>
<dbReference type="Pfam" id="PF13400">
    <property type="entry name" value="Tad"/>
    <property type="match status" value="1"/>
</dbReference>
<keyword evidence="1" id="KW-0472">Membrane</keyword>
<feature type="transmembrane region" description="Helical" evidence="1">
    <location>
        <begin position="12"/>
        <end position="32"/>
    </location>
</feature>
<protein>
    <recommendedName>
        <fullName evidence="2">Putative Flp pilus-assembly TadG-like N-terminal domain-containing protein</fullName>
    </recommendedName>
</protein>
<proteinExistence type="predicted"/>
<comment type="caution">
    <text evidence="3">The sequence shown here is derived from an EMBL/GenBank/DDBJ whole genome shotgun (WGS) entry which is preliminary data.</text>
</comment>
<gene>
    <name evidence="3" type="ORF">HSCHL_1295</name>
</gene>
<name>A0A2T5G5X6_HYDSH</name>
<organism evidence="3 4">
    <name type="scientific">Hydrogenibacillus schlegelii</name>
    <name type="common">Bacillus schlegelii</name>
    <dbReference type="NCBI Taxonomy" id="1484"/>
    <lineage>
        <taxon>Bacteria</taxon>
        <taxon>Bacillati</taxon>
        <taxon>Bacillota</taxon>
        <taxon>Bacilli</taxon>
        <taxon>Bacillales</taxon>
        <taxon>Bacillales Family X. Incertae Sedis</taxon>
        <taxon>Hydrogenibacillus</taxon>
    </lineage>
</organism>
<dbReference type="InterPro" id="IPR028087">
    <property type="entry name" value="Tad_N"/>
</dbReference>
<dbReference type="EMBL" id="PEBV01000041">
    <property type="protein sequence ID" value="PTQ51592.1"/>
    <property type="molecule type" value="Genomic_DNA"/>
</dbReference>
<reference evidence="3 4" key="1">
    <citation type="submission" date="2017-08" db="EMBL/GenBank/DDBJ databases">
        <title>Burning lignite coal seam in the remote Altai Mountains harbors a hydrogen-driven thermophilic microbial community.</title>
        <authorList>
            <person name="Kadnikov V.V."/>
            <person name="Mardanov A.V."/>
            <person name="Ivasenko D."/>
            <person name="Beletsky A.V."/>
            <person name="Karnachuk O.V."/>
            <person name="Ravin N.V."/>
        </authorList>
    </citation>
    <scope>NUCLEOTIDE SEQUENCE [LARGE SCALE GENOMIC DNA]</scope>
    <source>
        <strain evidence="3">AL33</strain>
    </source>
</reference>
<dbReference type="RefSeq" id="WP_273000630.1">
    <property type="nucleotide sequence ID" value="NZ_PEBV01000041.1"/>
</dbReference>